<evidence type="ECO:0000313" key="2">
    <source>
        <dbReference type="Proteomes" id="UP000001548"/>
    </source>
</evidence>
<reference evidence="1 2" key="1">
    <citation type="journal article" date="2007" name="Science">
        <title>Genomic minimalism in the early diverging intestinal parasite Giardia lamblia.</title>
        <authorList>
            <person name="Morrison H.G."/>
            <person name="McArthur A.G."/>
            <person name="Gillin F.D."/>
            <person name="Aley S.B."/>
            <person name="Adam R.D."/>
            <person name="Olsen G.J."/>
            <person name="Best A.A."/>
            <person name="Cande W.Z."/>
            <person name="Chen F."/>
            <person name="Cipriano M.J."/>
            <person name="Davids B.J."/>
            <person name="Dawson S.C."/>
            <person name="Elmendorf H.G."/>
            <person name="Hehl A.B."/>
            <person name="Holder M.E."/>
            <person name="Huse S.M."/>
            <person name="Kim U.U."/>
            <person name="Lasek-Nesselquist E."/>
            <person name="Manning G."/>
            <person name="Nigam A."/>
            <person name="Nixon J.E."/>
            <person name="Palm D."/>
            <person name="Passamaneck N.E."/>
            <person name="Prabhu A."/>
            <person name="Reich C.I."/>
            <person name="Reiner D.S."/>
            <person name="Samuelson J."/>
            <person name="Svard S.G."/>
            <person name="Sogin M.L."/>
        </authorList>
    </citation>
    <scope>NUCLEOTIDE SEQUENCE [LARGE SCALE GENOMIC DNA]</scope>
    <source>
        <strain evidence="1 2">WB C6</strain>
    </source>
</reference>
<evidence type="ECO:0000313" key="1">
    <source>
        <dbReference type="EMBL" id="KAE8305288.1"/>
    </source>
</evidence>
<dbReference type="KEGG" id="gla:GL50803_0020081"/>
<name>A8BBL0_GIAIC</name>
<keyword evidence="2" id="KW-1185">Reference proteome</keyword>
<protein>
    <submittedName>
        <fullName evidence="1">Uncharacterized protein</fullName>
    </submittedName>
</protein>
<dbReference type="Proteomes" id="UP000001548">
    <property type="component" value="Unassembled WGS sequence"/>
</dbReference>
<proteinExistence type="predicted"/>
<dbReference type="AlphaFoldDB" id="A8BBL0"/>
<organism evidence="1 2">
    <name type="scientific">Giardia intestinalis (strain ATCC 50803 / WB clone C6)</name>
    <name type="common">Giardia lamblia</name>
    <dbReference type="NCBI Taxonomy" id="184922"/>
    <lineage>
        <taxon>Eukaryota</taxon>
        <taxon>Metamonada</taxon>
        <taxon>Diplomonadida</taxon>
        <taxon>Hexamitidae</taxon>
        <taxon>Giardiinae</taxon>
        <taxon>Giardia</taxon>
    </lineage>
</organism>
<comment type="caution">
    <text evidence="1">The sequence shown here is derived from an EMBL/GenBank/DDBJ whole genome shotgun (WGS) entry which is preliminary data.</text>
</comment>
<sequence length="129" mass="14656">MPAEPLLCRRPGWCLEGRGPALVRLVMVNPYLLLMDHSAPLLRHCVVIQHEIASRHHFMQCVWLSDDVVCVHPRTAHLEVMLWSVEASVQGHIFPRGIICSIRSDQDRFTKVVSLYDDISSISRICGCL</sequence>
<dbReference type="GeneID" id="5700903"/>
<dbReference type="RefSeq" id="XP_001708001.1">
    <property type="nucleotide sequence ID" value="XM_001707949.1"/>
</dbReference>
<dbReference type="VEuPathDB" id="GiardiaDB:GL50803_20081"/>
<dbReference type="EMBL" id="AACB03000001">
    <property type="protein sequence ID" value="KAE8305288.1"/>
    <property type="molecule type" value="Genomic_DNA"/>
</dbReference>
<accession>A8BBL0</accession>
<gene>
    <name evidence="1" type="ORF">GL50803_0020081</name>
</gene>
<dbReference type="HOGENOM" id="CLU_1952920_0_0_1"/>